<gene>
    <name evidence="2" type="ORF">E6G98_02005</name>
    <name evidence="1" type="ORF">E6G99_00790</name>
</gene>
<name>A0A537LXX3_9BACT</name>
<protein>
    <submittedName>
        <fullName evidence="2">DUF370 domain-containing protein</fullName>
    </submittedName>
</protein>
<dbReference type="Pfam" id="PF04025">
    <property type="entry name" value="RemA-like"/>
    <property type="match status" value="1"/>
</dbReference>
<organism evidence="2 3">
    <name type="scientific">Candidatus Segetimicrobium genomatis</name>
    <dbReference type="NCBI Taxonomy" id="2569760"/>
    <lineage>
        <taxon>Bacteria</taxon>
        <taxon>Bacillati</taxon>
        <taxon>Candidatus Sysuimicrobiota</taxon>
        <taxon>Candidatus Sysuimicrobiia</taxon>
        <taxon>Candidatus Sysuimicrobiales</taxon>
        <taxon>Candidatus Segetimicrobiaceae</taxon>
        <taxon>Candidatus Segetimicrobium</taxon>
    </lineage>
</organism>
<evidence type="ECO:0000313" key="2">
    <source>
        <dbReference type="EMBL" id="TMJ12854.1"/>
    </source>
</evidence>
<dbReference type="Proteomes" id="UP000315217">
    <property type="component" value="Unassembled WGS sequence"/>
</dbReference>
<comment type="caution">
    <text evidence="2">The sequence shown here is derived from an EMBL/GenBank/DDBJ whole genome shotgun (WGS) entry which is preliminary data.</text>
</comment>
<evidence type="ECO:0000313" key="1">
    <source>
        <dbReference type="EMBL" id="TMJ10337.1"/>
    </source>
</evidence>
<evidence type="ECO:0000313" key="3">
    <source>
        <dbReference type="Proteomes" id="UP000315217"/>
    </source>
</evidence>
<evidence type="ECO:0000313" key="4">
    <source>
        <dbReference type="Proteomes" id="UP000318661"/>
    </source>
</evidence>
<dbReference type="NCBIfam" id="NF046065">
    <property type="entry name" value="MtxRegRemB"/>
    <property type="match status" value="1"/>
</dbReference>
<sequence>MYVHLGGDLIARVTDIVAVLDVRLVARAGINQEFVDKAAAAKHLLGGGLTPDCKALVVTRTDVIASPISPATLARRMTHLRQAAMAWERET</sequence>
<proteinExistence type="predicted"/>
<reference evidence="3 4" key="1">
    <citation type="journal article" date="2019" name="Nat. Microbiol.">
        <title>Mediterranean grassland soil C-N compound turnover is dependent on rainfall and depth, and is mediated by genomically divergent microorganisms.</title>
        <authorList>
            <person name="Diamond S."/>
            <person name="Andeer P.F."/>
            <person name="Li Z."/>
            <person name="Crits-Christoph A."/>
            <person name="Burstein D."/>
            <person name="Anantharaman K."/>
            <person name="Lane K.R."/>
            <person name="Thomas B.C."/>
            <person name="Pan C."/>
            <person name="Northen T.R."/>
            <person name="Banfield J.F."/>
        </authorList>
    </citation>
    <scope>NUCLEOTIDE SEQUENCE [LARGE SCALE GENOMIC DNA]</scope>
    <source>
        <strain evidence="2">NP_1</strain>
        <strain evidence="1">NP_2</strain>
    </source>
</reference>
<dbReference type="InterPro" id="IPR007169">
    <property type="entry name" value="RemA-like"/>
</dbReference>
<dbReference type="EMBL" id="VBAI01000014">
    <property type="protein sequence ID" value="TMJ12854.1"/>
    <property type="molecule type" value="Genomic_DNA"/>
</dbReference>
<accession>A0A537LXX3</accession>
<dbReference type="AlphaFoldDB" id="A0A537LXX3"/>
<dbReference type="Proteomes" id="UP000318661">
    <property type="component" value="Unassembled WGS sequence"/>
</dbReference>
<dbReference type="EMBL" id="VBAJ01000014">
    <property type="protein sequence ID" value="TMJ10337.1"/>
    <property type="molecule type" value="Genomic_DNA"/>
</dbReference>